<reference evidence="1 2" key="1">
    <citation type="submission" date="2024-12" db="EMBL/GenBank/DDBJ databases">
        <title>Forecasting of Potato common scab and diversities of Pathogenic streptomyces spp. in china.</title>
        <authorList>
            <person name="Handique U."/>
            <person name="Wu J."/>
        </authorList>
    </citation>
    <scope>NUCLEOTIDE SEQUENCE [LARGE SCALE GENOMIC DNA]</scope>
    <source>
        <strain evidence="1 2">ZRIMU1530</strain>
    </source>
</reference>
<dbReference type="EMBL" id="JBJVNI010000018">
    <property type="protein sequence ID" value="MFM9613210.1"/>
    <property type="molecule type" value="Genomic_DNA"/>
</dbReference>
<proteinExistence type="predicted"/>
<comment type="caution">
    <text evidence="1">The sequence shown here is derived from an EMBL/GenBank/DDBJ whole genome shotgun (WGS) entry which is preliminary data.</text>
</comment>
<dbReference type="Proteomes" id="UP001631957">
    <property type="component" value="Unassembled WGS sequence"/>
</dbReference>
<keyword evidence="2" id="KW-1185">Reference proteome</keyword>
<accession>A0ABW9HYN4</accession>
<evidence type="ECO:0000313" key="1">
    <source>
        <dbReference type="EMBL" id="MFM9613210.1"/>
    </source>
</evidence>
<protein>
    <recommendedName>
        <fullName evidence="3">Secreted protein</fullName>
    </recommendedName>
</protein>
<gene>
    <name evidence="1" type="ORF">ACKI18_31530</name>
</gene>
<name>A0ABW9HYN4_9ACTN</name>
<organism evidence="1 2">
    <name type="scientific">Streptomyces niveiscabiei</name>
    <dbReference type="NCBI Taxonomy" id="164115"/>
    <lineage>
        <taxon>Bacteria</taxon>
        <taxon>Bacillati</taxon>
        <taxon>Actinomycetota</taxon>
        <taxon>Actinomycetes</taxon>
        <taxon>Kitasatosporales</taxon>
        <taxon>Streptomycetaceae</taxon>
        <taxon>Streptomyces</taxon>
    </lineage>
</organism>
<evidence type="ECO:0008006" key="3">
    <source>
        <dbReference type="Google" id="ProtNLM"/>
    </source>
</evidence>
<sequence>MPQNRPTRRGGPRLKDFLLVGAPLAAGFLLVSNPWVRLGFVPVAVMAGAALGSARAPKPDCPTPSGTFYEFDAEKLAQWCDSAQLRAAAPHVRHLLVLRTTKEATVKCLLLIESDTNSALLEFAAPVPAVAALRKAAEEDQQPLMQRFAKARLLPASPD</sequence>
<evidence type="ECO:0000313" key="2">
    <source>
        <dbReference type="Proteomes" id="UP001631957"/>
    </source>
</evidence>
<dbReference type="RefSeq" id="WP_109364631.1">
    <property type="nucleotide sequence ID" value="NZ_JBJVNI010000018.1"/>
</dbReference>